<accession>M2AXN0</accession>
<keyword evidence="4" id="KW-1185">Reference proteome</keyword>
<name>M2AXN0_9BACT</name>
<dbReference type="InterPro" id="IPR012349">
    <property type="entry name" value="Split_barrel_FMN-bd"/>
</dbReference>
<evidence type="ECO:0000313" key="4">
    <source>
        <dbReference type="Proteomes" id="UP000011529"/>
    </source>
</evidence>
<dbReference type="InterPro" id="IPR007386">
    <property type="entry name" value="DUF447_N"/>
</dbReference>
<protein>
    <submittedName>
        <fullName evidence="3">Protein containing DUF447</fullName>
    </submittedName>
</protein>
<organism evidence="3 4">
    <name type="scientific">Rhodopirellula europaea 6C</name>
    <dbReference type="NCBI Taxonomy" id="1263867"/>
    <lineage>
        <taxon>Bacteria</taxon>
        <taxon>Pseudomonadati</taxon>
        <taxon>Planctomycetota</taxon>
        <taxon>Planctomycetia</taxon>
        <taxon>Pirellulales</taxon>
        <taxon>Pirellulaceae</taxon>
        <taxon>Rhodopirellula</taxon>
    </lineage>
</organism>
<dbReference type="Gene3D" id="2.30.110.10">
    <property type="entry name" value="Electron Transport, Fmn-binding Protein, Chain A"/>
    <property type="match status" value="1"/>
</dbReference>
<dbReference type="Pfam" id="PF20766">
    <property type="entry name" value="DUF447_C"/>
    <property type="match status" value="1"/>
</dbReference>
<evidence type="ECO:0000259" key="1">
    <source>
        <dbReference type="Pfam" id="PF04289"/>
    </source>
</evidence>
<proteinExistence type="predicted"/>
<evidence type="ECO:0000313" key="3">
    <source>
        <dbReference type="EMBL" id="EMB14744.1"/>
    </source>
</evidence>
<sequence length="195" mass="21244">MILESLVTTINEQGHVNLAPLGPIVLPPKSTGGLPKFLLRPYEGSTTCDNLLASGNAVIHVIDDALLIAKTAIGKVDATDRVAAIPGLEGTHVRLKRCHRWFAVQVTQRAGTLPRHELTARCLDSGLVDPFFGFNRAKHAIIEAAVAATRLHLLPPQQIEEELERASIAIEKTGGEDEHEALQLIRRYVRESSIS</sequence>
<gene>
    <name evidence="3" type="ORF">RE6C_04551</name>
</gene>
<reference evidence="3" key="2">
    <citation type="journal article" date="2013" name="Mar. Genomics">
        <title>Expression of sulfatases in Rhodopirellula baltica and the diversity of sulfatases in the genus Rhodopirellula.</title>
        <authorList>
            <person name="Wegner C.E."/>
            <person name="Richter-Heitmann T."/>
            <person name="Klindworth A."/>
            <person name="Klockow C."/>
            <person name="Richter M."/>
            <person name="Achstetter T."/>
            <person name="Glockner F.O."/>
            <person name="Harder J."/>
        </authorList>
    </citation>
    <scope>NUCLEOTIDE SEQUENCE [LARGE SCALE GENOMIC DNA]</scope>
    <source>
        <strain evidence="3">6C</strain>
    </source>
</reference>
<dbReference type="Pfam" id="PF04289">
    <property type="entry name" value="DUF447_N"/>
    <property type="match status" value="1"/>
</dbReference>
<dbReference type="Proteomes" id="UP000011529">
    <property type="component" value="Unassembled WGS sequence"/>
</dbReference>
<dbReference type="PATRIC" id="fig|1263867.3.peg.4880"/>
<dbReference type="Gene3D" id="1.20.58.290">
    <property type="entry name" value="Hypothetical membrane protein ta0354_69_121"/>
    <property type="match status" value="1"/>
</dbReference>
<reference evidence="3" key="1">
    <citation type="submission" date="2012-11" db="EMBL/GenBank/DDBJ databases">
        <title>Permanent draft genomes of Rhodopirellula europaea strain SH398 and 6C.</title>
        <authorList>
            <person name="Richter M."/>
            <person name="Richter-Heitmann T."/>
            <person name="Frank C."/>
            <person name="Harder J."/>
            <person name="Glockner F.O."/>
        </authorList>
    </citation>
    <scope>NUCLEOTIDE SEQUENCE</scope>
    <source>
        <strain evidence="3">6C</strain>
    </source>
</reference>
<dbReference type="InterPro" id="IPR049288">
    <property type="entry name" value="DUF447_C"/>
</dbReference>
<dbReference type="SUPFAM" id="SSF50475">
    <property type="entry name" value="FMN-binding split barrel"/>
    <property type="match status" value="1"/>
</dbReference>
<feature type="domain" description="DUF447" evidence="2">
    <location>
        <begin position="135"/>
        <end position="187"/>
    </location>
</feature>
<evidence type="ECO:0000259" key="2">
    <source>
        <dbReference type="Pfam" id="PF20766"/>
    </source>
</evidence>
<dbReference type="EMBL" id="ANMO01000211">
    <property type="protein sequence ID" value="EMB14744.1"/>
    <property type="molecule type" value="Genomic_DNA"/>
</dbReference>
<comment type="caution">
    <text evidence="3">The sequence shown here is derived from an EMBL/GenBank/DDBJ whole genome shotgun (WGS) entry which is preliminary data.</text>
</comment>
<feature type="domain" description="DUF447" evidence="1">
    <location>
        <begin position="4"/>
        <end position="127"/>
    </location>
</feature>
<dbReference type="AlphaFoldDB" id="M2AXN0"/>
<dbReference type="RefSeq" id="WP_008660075.1">
    <property type="nucleotide sequence ID" value="NZ_ANMO01000211.1"/>
</dbReference>